<gene>
    <name evidence="6" type="ORF">HU200_015811</name>
</gene>
<keyword evidence="7" id="KW-1185">Reference proteome</keyword>
<dbReference type="PROSITE" id="PS51683">
    <property type="entry name" value="SAM_OMT_II"/>
    <property type="match status" value="1"/>
</dbReference>
<reference evidence="6" key="1">
    <citation type="submission" date="2020-07" db="EMBL/GenBank/DDBJ databases">
        <title>Genome sequence and genetic diversity analysis of an under-domesticated orphan crop, white fonio (Digitaria exilis).</title>
        <authorList>
            <person name="Bennetzen J.L."/>
            <person name="Chen S."/>
            <person name="Ma X."/>
            <person name="Wang X."/>
            <person name="Yssel A.E.J."/>
            <person name="Chaluvadi S.R."/>
            <person name="Johnson M."/>
            <person name="Gangashetty P."/>
            <person name="Hamidou F."/>
            <person name="Sanogo M.D."/>
            <person name="Zwaenepoel A."/>
            <person name="Wallace J."/>
            <person name="Van De Peer Y."/>
            <person name="Van Deynze A."/>
        </authorList>
    </citation>
    <scope>NUCLEOTIDE SEQUENCE</scope>
    <source>
        <tissue evidence="6">Leaves</tissue>
    </source>
</reference>
<dbReference type="InterPro" id="IPR016461">
    <property type="entry name" value="COMT-like"/>
</dbReference>
<dbReference type="InterPro" id="IPR029063">
    <property type="entry name" value="SAM-dependent_MTases_sf"/>
</dbReference>
<protein>
    <recommendedName>
        <fullName evidence="8">O-methyltransferase</fullName>
    </recommendedName>
</protein>
<name>A0A835F8W7_9POAL</name>
<dbReference type="SUPFAM" id="SSF53335">
    <property type="entry name" value="S-adenosyl-L-methionine-dependent methyltransferases"/>
    <property type="match status" value="1"/>
</dbReference>
<evidence type="ECO:0000313" key="7">
    <source>
        <dbReference type="Proteomes" id="UP000636709"/>
    </source>
</evidence>
<dbReference type="OrthoDB" id="1712360at2759"/>
<feature type="domain" description="O-methyltransferase C-terminal" evidence="4">
    <location>
        <begin position="104"/>
        <end position="207"/>
    </location>
</feature>
<evidence type="ECO:0000256" key="3">
    <source>
        <dbReference type="ARBA" id="ARBA00022691"/>
    </source>
</evidence>
<dbReference type="GO" id="GO:0046983">
    <property type="term" value="F:protein dimerization activity"/>
    <property type="evidence" value="ECO:0007669"/>
    <property type="project" value="InterPro"/>
</dbReference>
<sequence>MALRCAINLGIPTAIHRLGGAATLSELHAALLVAASKRPCLSRIMTLLATSGIFKSNFKLYYHLTTASRLLVDDEDTTRGGHPCISQHLAVCSSPFIFTASLNLDEWLKEEEDARTAAPFAMAHGAGVYDVVRRDAAFGTCFDEAMASDSRFVSEIVVRDYGEVFAGVTSVVDVGGHNGTMARAIAKAFPHVRCSVLDLPRVVDAMPADDTVDILVSFGGINQY</sequence>
<organism evidence="6 7">
    <name type="scientific">Digitaria exilis</name>
    <dbReference type="NCBI Taxonomy" id="1010633"/>
    <lineage>
        <taxon>Eukaryota</taxon>
        <taxon>Viridiplantae</taxon>
        <taxon>Streptophyta</taxon>
        <taxon>Embryophyta</taxon>
        <taxon>Tracheophyta</taxon>
        <taxon>Spermatophyta</taxon>
        <taxon>Magnoliopsida</taxon>
        <taxon>Liliopsida</taxon>
        <taxon>Poales</taxon>
        <taxon>Poaceae</taxon>
        <taxon>PACMAD clade</taxon>
        <taxon>Panicoideae</taxon>
        <taxon>Panicodae</taxon>
        <taxon>Paniceae</taxon>
        <taxon>Anthephorinae</taxon>
        <taxon>Digitaria</taxon>
    </lineage>
</organism>
<dbReference type="GO" id="GO:0008171">
    <property type="term" value="F:O-methyltransferase activity"/>
    <property type="evidence" value="ECO:0007669"/>
    <property type="project" value="InterPro"/>
</dbReference>
<dbReference type="InterPro" id="IPR001077">
    <property type="entry name" value="COMT_C"/>
</dbReference>
<dbReference type="Gene3D" id="3.40.50.150">
    <property type="entry name" value="Vaccinia Virus protein VP39"/>
    <property type="match status" value="1"/>
</dbReference>
<feature type="domain" description="O-methyltransferase dimerisation" evidence="5">
    <location>
        <begin position="1"/>
        <end position="73"/>
    </location>
</feature>
<dbReference type="GO" id="GO:0032259">
    <property type="term" value="P:methylation"/>
    <property type="evidence" value="ECO:0007669"/>
    <property type="project" value="UniProtKB-KW"/>
</dbReference>
<dbReference type="InterPro" id="IPR036390">
    <property type="entry name" value="WH_DNA-bd_sf"/>
</dbReference>
<evidence type="ECO:0008006" key="8">
    <source>
        <dbReference type="Google" id="ProtNLM"/>
    </source>
</evidence>
<dbReference type="AlphaFoldDB" id="A0A835F8W7"/>
<evidence type="ECO:0000256" key="2">
    <source>
        <dbReference type="ARBA" id="ARBA00022679"/>
    </source>
</evidence>
<comment type="caution">
    <text evidence="6">The sequence shown here is derived from an EMBL/GenBank/DDBJ whole genome shotgun (WGS) entry which is preliminary data.</text>
</comment>
<accession>A0A835F8W7</accession>
<dbReference type="Proteomes" id="UP000636709">
    <property type="component" value="Unassembled WGS sequence"/>
</dbReference>
<dbReference type="InterPro" id="IPR012967">
    <property type="entry name" value="COMT_dimerisation"/>
</dbReference>
<dbReference type="PANTHER" id="PTHR11746">
    <property type="entry name" value="O-METHYLTRANSFERASE"/>
    <property type="match status" value="1"/>
</dbReference>
<evidence type="ECO:0000259" key="4">
    <source>
        <dbReference type="Pfam" id="PF00891"/>
    </source>
</evidence>
<dbReference type="Pfam" id="PF00891">
    <property type="entry name" value="Methyltransf_2"/>
    <property type="match status" value="1"/>
</dbReference>
<dbReference type="SUPFAM" id="SSF46785">
    <property type="entry name" value="Winged helix' DNA-binding domain"/>
    <property type="match status" value="1"/>
</dbReference>
<evidence type="ECO:0000313" key="6">
    <source>
        <dbReference type="EMBL" id="KAF8731867.1"/>
    </source>
</evidence>
<dbReference type="Gene3D" id="1.10.10.10">
    <property type="entry name" value="Winged helix-like DNA-binding domain superfamily/Winged helix DNA-binding domain"/>
    <property type="match status" value="1"/>
</dbReference>
<evidence type="ECO:0000256" key="1">
    <source>
        <dbReference type="ARBA" id="ARBA00022603"/>
    </source>
</evidence>
<keyword evidence="3" id="KW-0949">S-adenosyl-L-methionine</keyword>
<dbReference type="EMBL" id="JACEFO010001605">
    <property type="protein sequence ID" value="KAF8731867.1"/>
    <property type="molecule type" value="Genomic_DNA"/>
</dbReference>
<proteinExistence type="predicted"/>
<dbReference type="InterPro" id="IPR036388">
    <property type="entry name" value="WH-like_DNA-bd_sf"/>
</dbReference>
<evidence type="ECO:0000259" key="5">
    <source>
        <dbReference type="Pfam" id="PF08100"/>
    </source>
</evidence>
<dbReference type="Pfam" id="PF08100">
    <property type="entry name" value="Dimerisation"/>
    <property type="match status" value="1"/>
</dbReference>
<keyword evidence="1" id="KW-0489">Methyltransferase</keyword>
<keyword evidence="2" id="KW-0808">Transferase</keyword>